<sequence length="104" mass="11312">MANKIRRDDEVVVLAGKDKGKHGKVLRVVTESNRVYVDGVNIVKKHQKGNPQAGEPGGIIDKEASIHVSNVAIVNSATGKADRVGFRFEDGKKVRFFKSNGDLV</sequence>
<dbReference type="HAMAP" id="MF_01326_B">
    <property type="entry name" value="Ribosomal_uL24_B"/>
    <property type="match status" value="1"/>
</dbReference>
<comment type="function">
    <text evidence="5">One of two assembly initiator proteins, it binds directly to the 5'-end of the 23S rRNA, where it nucleates assembly of the 50S subunit.</text>
</comment>
<proteinExistence type="inferred from homology"/>
<dbReference type="InterPro" id="IPR005825">
    <property type="entry name" value="Ribosomal_uL24_CS"/>
</dbReference>
<reference evidence="9" key="1">
    <citation type="journal article" date="2019" name="Int. J. Syst. Evol. Microbiol.">
        <title>The Global Catalogue of Microorganisms (GCM) 10K type strain sequencing project: providing services to taxonomists for standard genome sequencing and annotation.</title>
        <authorList>
            <consortium name="The Broad Institute Genomics Platform"/>
            <consortium name="The Broad Institute Genome Sequencing Center for Infectious Disease"/>
            <person name="Wu L."/>
            <person name="Ma J."/>
        </authorList>
    </citation>
    <scope>NUCLEOTIDE SEQUENCE [LARGE SCALE GENOMIC DNA]</scope>
    <source>
        <strain evidence="9">KACC 12507</strain>
    </source>
</reference>
<dbReference type="SUPFAM" id="SSF50104">
    <property type="entry name" value="Translation proteins SH3-like domain"/>
    <property type="match status" value="1"/>
</dbReference>
<comment type="subunit">
    <text evidence="5">Part of the 50S ribosomal subunit.</text>
</comment>
<keyword evidence="5" id="KW-0694">RNA-binding</keyword>
<evidence type="ECO:0000256" key="2">
    <source>
        <dbReference type="ARBA" id="ARBA00022980"/>
    </source>
</evidence>
<comment type="caution">
    <text evidence="8">The sequence shown here is derived from an EMBL/GenBank/DDBJ whole genome shotgun (WGS) entry which is preliminary data.</text>
</comment>
<dbReference type="InterPro" id="IPR005824">
    <property type="entry name" value="KOW"/>
</dbReference>
<evidence type="ECO:0000256" key="3">
    <source>
        <dbReference type="ARBA" id="ARBA00023274"/>
    </source>
</evidence>
<dbReference type="PROSITE" id="PS01108">
    <property type="entry name" value="RIBOSOMAL_L24"/>
    <property type="match status" value="1"/>
</dbReference>
<dbReference type="Pfam" id="PF00467">
    <property type="entry name" value="KOW"/>
    <property type="match status" value="1"/>
</dbReference>
<evidence type="ECO:0000256" key="4">
    <source>
        <dbReference type="ARBA" id="ARBA00035206"/>
    </source>
</evidence>
<evidence type="ECO:0000313" key="8">
    <source>
        <dbReference type="EMBL" id="MFC4700744.1"/>
    </source>
</evidence>
<comment type="function">
    <text evidence="5">One of the proteins that surrounds the polypeptide exit tunnel on the outside of the subunit.</text>
</comment>
<dbReference type="InterPro" id="IPR041988">
    <property type="entry name" value="Ribosomal_uL24_KOW"/>
</dbReference>
<dbReference type="SMART" id="SM00739">
    <property type="entry name" value="KOW"/>
    <property type="match status" value="1"/>
</dbReference>
<dbReference type="Gene3D" id="2.30.30.30">
    <property type="match status" value="1"/>
</dbReference>
<evidence type="ECO:0000256" key="5">
    <source>
        <dbReference type="HAMAP-Rule" id="MF_01326"/>
    </source>
</evidence>
<dbReference type="CDD" id="cd06089">
    <property type="entry name" value="KOW_RPL26"/>
    <property type="match status" value="1"/>
</dbReference>
<comment type="similarity">
    <text evidence="1 5 6">Belongs to the universal ribosomal protein uL24 family.</text>
</comment>
<feature type="domain" description="KOW" evidence="7">
    <location>
        <begin position="4"/>
        <end position="31"/>
    </location>
</feature>
<keyword evidence="2 5" id="KW-0689">Ribosomal protein</keyword>
<gene>
    <name evidence="5 8" type="primary">rplX</name>
    <name evidence="8" type="ORF">ACFO4O_11285</name>
</gene>
<evidence type="ECO:0000256" key="6">
    <source>
        <dbReference type="RuleBase" id="RU003477"/>
    </source>
</evidence>
<dbReference type="NCBIfam" id="TIGR01079">
    <property type="entry name" value="rplX_bact"/>
    <property type="match status" value="1"/>
</dbReference>
<evidence type="ECO:0000256" key="1">
    <source>
        <dbReference type="ARBA" id="ARBA00010618"/>
    </source>
</evidence>
<dbReference type="InterPro" id="IPR014722">
    <property type="entry name" value="Rib_uL2_dom2"/>
</dbReference>
<dbReference type="RefSeq" id="WP_382408563.1">
    <property type="nucleotide sequence ID" value="NZ_JBHSGU010000005.1"/>
</dbReference>
<dbReference type="GO" id="GO:0005840">
    <property type="term" value="C:ribosome"/>
    <property type="evidence" value="ECO:0007669"/>
    <property type="project" value="UniProtKB-KW"/>
</dbReference>
<accession>A0ABV9LX29</accession>
<dbReference type="EMBL" id="JBHSGU010000005">
    <property type="protein sequence ID" value="MFC4700744.1"/>
    <property type="molecule type" value="Genomic_DNA"/>
</dbReference>
<keyword evidence="9" id="KW-1185">Reference proteome</keyword>
<evidence type="ECO:0000259" key="7">
    <source>
        <dbReference type="SMART" id="SM00739"/>
    </source>
</evidence>
<keyword evidence="3 5" id="KW-0687">Ribonucleoprotein</keyword>
<dbReference type="PANTHER" id="PTHR12903">
    <property type="entry name" value="MITOCHONDRIAL RIBOSOMAL PROTEIN L24"/>
    <property type="match status" value="1"/>
</dbReference>
<evidence type="ECO:0000313" key="9">
    <source>
        <dbReference type="Proteomes" id="UP001595897"/>
    </source>
</evidence>
<dbReference type="InterPro" id="IPR008991">
    <property type="entry name" value="Translation_prot_SH3-like_sf"/>
</dbReference>
<dbReference type="Proteomes" id="UP001595897">
    <property type="component" value="Unassembled WGS sequence"/>
</dbReference>
<name>A0ABV9LX29_9ALTE</name>
<dbReference type="Pfam" id="PF17136">
    <property type="entry name" value="ribosomal_L24"/>
    <property type="match status" value="1"/>
</dbReference>
<dbReference type="InterPro" id="IPR003256">
    <property type="entry name" value="Ribosomal_uL24"/>
</dbReference>
<keyword evidence="5" id="KW-0699">rRNA-binding</keyword>
<protein>
    <recommendedName>
        <fullName evidence="4 5">Large ribosomal subunit protein uL24</fullName>
    </recommendedName>
</protein>
<dbReference type="InterPro" id="IPR057264">
    <property type="entry name" value="Ribosomal_uL24_C"/>
</dbReference>
<organism evidence="8 9">
    <name type="scientific">Glaciecola siphonariae</name>
    <dbReference type="NCBI Taxonomy" id="521012"/>
    <lineage>
        <taxon>Bacteria</taxon>
        <taxon>Pseudomonadati</taxon>
        <taxon>Pseudomonadota</taxon>
        <taxon>Gammaproteobacteria</taxon>
        <taxon>Alteromonadales</taxon>
        <taxon>Alteromonadaceae</taxon>
        <taxon>Glaciecola</taxon>
    </lineage>
</organism>